<dbReference type="Proteomes" id="UP001216253">
    <property type="component" value="Unassembled WGS sequence"/>
</dbReference>
<accession>A0ABT5WTH9</accession>
<dbReference type="InterPro" id="IPR049712">
    <property type="entry name" value="Poly_export"/>
</dbReference>
<dbReference type="Gene3D" id="3.10.560.10">
    <property type="entry name" value="Outer membrane lipoprotein wza domain like"/>
    <property type="match status" value="1"/>
</dbReference>
<comment type="caution">
    <text evidence="3">The sequence shown here is derived from an EMBL/GenBank/DDBJ whole genome shotgun (WGS) entry which is preliminary data.</text>
</comment>
<dbReference type="RefSeq" id="WP_275229301.1">
    <property type="nucleotide sequence ID" value="NZ_JARESE010000051.1"/>
</dbReference>
<keyword evidence="4" id="KW-1185">Reference proteome</keyword>
<dbReference type="EMBL" id="JARESE010000051">
    <property type="protein sequence ID" value="MDE8653191.1"/>
    <property type="molecule type" value="Genomic_DNA"/>
</dbReference>
<feature type="domain" description="Polysaccharide export protein N-terminal" evidence="2">
    <location>
        <begin position="87"/>
        <end position="160"/>
    </location>
</feature>
<reference evidence="3 4" key="1">
    <citation type="submission" date="2023-03" db="EMBL/GenBank/DDBJ databases">
        <title>NovoSphingobium album sp. nov. isolated from polycyclic aromatic hydrocarbons- and heavy-metal polluted soil.</title>
        <authorList>
            <person name="Liu Z."/>
            <person name="Wang K."/>
        </authorList>
    </citation>
    <scope>NUCLEOTIDE SEQUENCE [LARGE SCALE GENOMIC DNA]</scope>
    <source>
        <strain evidence="3 4">H3SJ31-1</strain>
    </source>
</reference>
<evidence type="ECO:0000256" key="1">
    <source>
        <dbReference type="ARBA" id="ARBA00022729"/>
    </source>
</evidence>
<dbReference type="Pfam" id="PF02563">
    <property type="entry name" value="Poly_export"/>
    <property type="match status" value="1"/>
</dbReference>
<dbReference type="Gene3D" id="3.30.1950.10">
    <property type="entry name" value="wza like domain"/>
    <property type="match status" value="1"/>
</dbReference>
<evidence type="ECO:0000313" key="4">
    <source>
        <dbReference type="Proteomes" id="UP001216253"/>
    </source>
</evidence>
<evidence type="ECO:0000313" key="3">
    <source>
        <dbReference type="EMBL" id="MDE8653191.1"/>
    </source>
</evidence>
<organism evidence="3 4">
    <name type="scientific">Novosphingobium album</name>
    <name type="common">ex Liu et al. 2023</name>
    <dbReference type="NCBI Taxonomy" id="3031130"/>
    <lineage>
        <taxon>Bacteria</taxon>
        <taxon>Pseudomonadati</taxon>
        <taxon>Pseudomonadota</taxon>
        <taxon>Alphaproteobacteria</taxon>
        <taxon>Sphingomonadales</taxon>
        <taxon>Sphingomonadaceae</taxon>
        <taxon>Novosphingobium</taxon>
    </lineage>
</organism>
<dbReference type="PANTHER" id="PTHR33619">
    <property type="entry name" value="POLYSACCHARIDE EXPORT PROTEIN GFCE-RELATED"/>
    <property type="match status" value="1"/>
</dbReference>
<name>A0ABT5WTH9_9SPHN</name>
<sequence>MTQQGLILVWGQGSERRMWLGQEIGVEILKRIFSSSKASAFLVSCAAMMLLPGCASHNALLEGRATTAEVTQALPAPDPREVGGAMQDVYYLGPADKLTVFVVSLPEMTQTVLVDPAGFISLPIVGQLKAGGRTTDEVREDIRARLAAHVLVNPIVSVGVADTVSQRLAIEGAVQEPGIYPIVGTTSLLRALTLAHGPSNLANERVVAVFREVSGKRMAAVFDVHMIRQGTMEDPPIYGNDLIVVERSRGKQLLRDVIGTVPLIGAFYTIDRISR</sequence>
<dbReference type="InterPro" id="IPR003715">
    <property type="entry name" value="Poly_export_N"/>
</dbReference>
<gene>
    <name evidence="3" type="ORF">PYV00_15930</name>
</gene>
<proteinExistence type="predicted"/>
<protein>
    <submittedName>
        <fullName evidence="3">Polysaccharide export protein</fullName>
    </submittedName>
</protein>
<evidence type="ECO:0000259" key="2">
    <source>
        <dbReference type="Pfam" id="PF02563"/>
    </source>
</evidence>
<dbReference type="PANTHER" id="PTHR33619:SF3">
    <property type="entry name" value="POLYSACCHARIDE EXPORT PROTEIN GFCE-RELATED"/>
    <property type="match status" value="1"/>
</dbReference>
<keyword evidence="1" id="KW-0732">Signal</keyword>